<dbReference type="InterPro" id="IPR003834">
    <property type="entry name" value="Cyt_c_assmbl_TM_dom"/>
</dbReference>
<feature type="transmembrane region" description="Helical" evidence="7">
    <location>
        <begin position="44"/>
        <end position="68"/>
    </location>
</feature>
<protein>
    <submittedName>
        <fullName evidence="9">Cytochrome c biogenesis protein CcdA</fullName>
    </submittedName>
</protein>
<evidence type="ECO:0000313" key="10">
    <source>
        <dbReference type="Proteomes" id="UP000272560"/>
    </source>
</evidence>
<evidence type="ECO:0000256" key="3">
    <source>
        <dbReference type="ARBA" id="ARBA00022692"/>
    </source>
</evidence>
<evidence type="ECO:0000256" key="2">
    <source>
        <dbReference type="ARBA" id="ARBA00006143"/>
    </source>
</evidence>
<keyword evidence="5 7" id="KW-0472">Membrane</keyword>
<feature type="transmembrane region" description="Helical" evidence="7">
    <location>
        <begin position="6"/>
        <end position="32"/>
    </location>
</feature>
<feature type="transmembrane region" description="Helical" evidence="7">
    <location>
        <begin position="113"/>
        <end position="138"/>
    </location>
</feature>
<dbReference type="AlphaFoldDB" id="A0A3A5M0A1"/>
<reference evidence="9 10" key="1">
    <citation type="submission" date="2018-09" db="EMBL/GenBank/DDBJ databases">
        <title>Novel species of Arthrobacter.</title>
        <authorList>
            <person name="Liu Q."/>
            <person name="Xin Y.-H."/>
        </authorList>
    </citation>
    <scope>NUCLEOTIDE SEQUENCE [LARGE SCALE GENOMIC DNA]</scope>
    <source>
        <strain evidence="9 10">Hz2</strain>
    </source>
</reference>
<keyword evidence="3 7" id="KW-0812">Transmembrane</keyword>
<dbReference type="GO" id="GO:0017004">
    <property type="term" value="P:cytochrome complex assembly"/>
    <property type="evidence" value="ECO:0007669"/>
    <property type="project" value="InterPro"/>
</dbReference>
<name>A0A3A5M0A1_9MICC</name>
<feature type="transmembrane region" description="Helical" evidence="7">
    <location>
        <begin position="74"/>
        <end position="92"/>
    </location>
</feature>
<dbReference type="InterPro" id="IPR051790">
    <property type="entry name" value="Cytochrome_c-biogenesis_DsbD"/>
</dbReference>
<evidence type="ECO:0000259" key="8">
    <source>
        <dbReference type="Pfam" id="PF02683"/>
    </source>
</evidence>
<feature type="region of interest" description="Disordered" evidence="6">
    <location>
        <begin position="273"/>
        <end position="294"/>
    </location>
</feature>
<feature type="domain" description="Cytochrome C biogenesis protein transmembrane" evidence="8">
    <location>
        <begin position="7"/>
        <end position="171"/>
    </location>
</feature>
<keyword evidence="4 7" id="KW-1133">Transmembrane helix</keyword>
<dbReference type="Proteomes" id="UP000272560">
    <property type="component" value="Unassembled WGS sequence"/>
</dbReference>
<keyword evidence="10" id="KW-1185">Reference proteome</keyword>
<accession>A0A3A5M0A1</accession>
<comment type="caution">
    <text evidence="9">The sequence shown here is derived from an EMBL/GenBank/DDBJ whole genome shotgun (WGS) entry which is preliminary data.</text>
</comment>
<dbReference type="PANTHER" id="PTHR31272">
    <property type="entry name" value="CYTOCHROME C-TYPE BIOGENESIS PROTEIN HI_1454-RELATED"/>
    <property type="match status" value="1"/>
</dbReference>
<evidence type="ECO:0000256" key="4">
    <source>
        <dbReference type="ARBA" id="ARBA00022989"/>
    </source>
</evidence>
<evidence type="ECO:0000313" key="9">
    <source>
        <dbReference type="EMBL" id="RJT76917.1"/>
    </source>
</evidence>
<evidence type="ECO:0000256" key="7">
    <source>
        <dbReference type="SAM" id="Phobius"/>
    </source>
</evidence>
<dbReference type="RefSeq" id="WP_120150007.1">
    <property type="nucleotide sequence ID" value="NZ_QZVT01000010.1"/>
</dbReference>
<sequence>MMIGYAGAFIGGILTLLSPCSALLLPAFFAYAFTTKTRLIGRTVLFYAGLLCTLVPLGVFAGTLGSLVTADRPVLIAVSASVVIVLGVVQILGLRVPAFIRPKARSGSTGMSVFILGMAYGVAGACTGPILGSILTIAAAGSNAMYGGILLAVYALGMAVPLFLLALIWDRLGISGRRWLRPRPLTIGSWSNSGVMVVSGLLSIGIGIMLLVTDGTAGLGGILTVTDQFQLEATVRSLTSQIPNTVVALVTTAVLIVAATVYLLKTQKRTRADDPTITHDPGTHTPQQEKDGNR</sequence>
<feature type="transmembrane region" description="Helical" evidence="7">
    <location>
        <begin position="144"/>
        <end position="169"/>
    </location>
</feature>
<dbReference type="GO" id="GO:0016020">
    <property type="term" value="C:membrane"/>
    <property type="evidence" value="ECO:0007669"/>
    <property type="project" value="UniProtKB-SubCell"/>
</dbReference>
<gene>
    <name evidence="9" type="ORF">D6T63_15740</name>
</gene>
<evidence type="ECO:0000256" key="1">
    <source>
        <dbReference type="ARBA" id="ARBA00004141"/>
    </source>
</evidence>
<dbReference type="OrthoDB" id="4332145at2"/>
<dbReference type="PANTHER" id="PTHR31272:SF4">
    <property type="entry name" value="CYTOCHROME C-TYPE BIOGENESIS PROTEIN HI_1454-RELATED"/>
    <property type="match status" value="1"/>
</dbReference>
<feature type="transmembrane region" description="Helical" evidence="7">
    <location>
        <begin position="246"/>
        <end position="264"/>
    </location>
</feature>
<comment type="subcellular location">
    <subcellularLocation>
        <location evidence="1">Membrane</location>
        <topology evidence="1">Multi-pass membrane protein</topology>
    </subcellularLocation>
</comment>
<dbReference type="Pfam" id="PF02683">
    <property type="entry name" value="DsbD_TM"/>
    <property type="match status" value="1"/>
</dbReference>
<proteinExistence type="inferred from homology"/>
<evidence type="ECO:0000256" key="6">
    <source>
        <dbReference type="SAM" id="MobiDB-lite"/>
    </source>
</evidence>
<feature type="transmembrane region" description="Helical" evidence="7">
    <location>
        <begin position="190"/>
        <end position="212"/>
    </location>
</feature>
<evidence type="ECO:0000256" key="5">
    <source>
        <dbReference type="ARBA" id="ARBA00023136"/>
    </source>
</evidence>
<organism evidence="9 10">
    <name type="scientific">Arthrobacter cheniae</name>
    <dbReference type="NCBI Taxonomy" id="1258888"/>
    <lineage>
        <taxon>Bacteria</taxon>
        <taxon>Bacillati</taxon>
        <taxon>Actinomycetota</taxon>
        <taxon>Actinomycetes</taxon>
        <taxon>Micrococcales</taxon>
        <taxon>Micrococcaceae</taxon>
        <taxon>Arthrobacter</taxon>
    </lineage>
</organism>
<dbReference type="EMBL" id="QZVT01000010">
    <property type="protein sequence ID" value="RJT76917.1"/>
    <property type="molecule type" value="Genomic_DNA"/>
</dbReference>
<comment type="similarity">
    <text evidence="2">Belongs to the DsbD family.</text>
</comment>